<dbReference type="PROSITE" id="PS51125">
    <property type="entry name" value="NHL"/>
    <property type="match status" value="1"/>
</dbReference>
<dbReference type="InterPro" id="IPR011042">
    <property type="entry name" value="6-blade_b-propeller_TolB-like"/>
</dbReference>
<evidence type="ECO:0000256" key="1">
    <source>
        <dbReference type="ARBA" id="ARBA00022737"/>
    </source>
</evidence>
<feature type="region of interest" description="Disordered" evidence="3">
    <location>
        <begin position="1"/>
        <end position="26"/>
    </location>
</feature>
<dbReference type="InterPro" id="IPR001258">
    <property type="entry name" value="NHL_repeat"/>
</dbReference>
<dbReference type="GO" id="GO:0000209">
    <property type="term" value="P:protein polyubiquitination"/>
    <property type="evidence" value="ECO:0007669"/>
    <property type="project" value="TreeGrafter"/>
</dbReference>
<dbReference type="CDD" id="cd05819">
    <property type="entry name" value="NHL"/>
    <property type="match status" value="1"/>
</dbReference>
<evidence type="ECO:0000256" key="2">
    <source>
        <dbReference type="PROSITE-ProRule" id="PRU00504"/>
    </source>
</evidence>
<sequence>MEATQAALPHIREASDSTMESMNQHDTQPQLHWIPTSLDLEEQDDISPGHVEDPSRDVLAAASAKYTEEDEEPCMNPYNNAEQAGDDKVDGLLSNPMYSGNALRHNPMYAPNAVQPRAGGGHKCAVTRTCLAFVITMGVVVAILAVLSALIIATFMSLKQGTQMETEWTDPTFIGKTTDDVTQHMDNTSSPQTSTEEKVNNEPKPSRIVFGKEGEEVGQFFYPSAVVVSPSNEIFVADTYNSRVQVFNMTGAYLRHFSTIVSGEDSGMIEPDDISIDGEGHLWVLGDDAFLAGFIVRYTKMGRHLITFQVTFSNSSMLCMAVDTLRNLVILAESWEKYEEVKLLHFNGTVVRKFMTQRAQGPELPGRVAVGREGNLFFSDHLGGTRVYVFNNTGHYLFSFGGDKIGEGQTEIDDGQPKEVADVRMDSSGNVLVSTGLGGTVELFTKDGRYVRRVVSGMFRADSIAVSPGGQLVVANSQNSTVTRVHSKSP</sequence>
<keyword evidence="6" id="KW-1185">Reference proteome</keyword>
<dbReference type="GO" id="GO:0043161">
    <property type="term" value="P:proteasome-mediated ubiquitin-dependent protein catabolic process"/>
    <property type="evidence" value="ECO:0007669"/>
    <property type="project" value="TreeGrafter"/>
</dbReference>
<proteinExistence type="predicted"/>
<dbReference type="AlphaFoldDB" id="A0A8J9ZRA3"/>
<feature type="compositionally biased region" description="Polar residues" evidence="3">
    <location>
        <begin position="16"/>
        <end position="26"/>
    </location>
</feature>
<dbReference type="Gene3D" id="2.120.10.30">
    <property type="entry name" value="TolB, C-terminal domain"/>
    <property type="match status" value="1"/>
</dbReference>
<dbReference type="EMBL" id="OV696689">
    <property type="protein sequence ID" value="CAH1262101.1"/>
    <property type="molecule type" value="Genomic_DNA"/>
</dbReference>
<feature type="repeat" description="NHL" evidence="2">
    <location>
        <begin position="209"/>
        <end position="250"/>
    </location>
</feature>
<keyword evidence="4" id="KW-0812">Transmembrane</keyword>
<organism evidence="5 6">
    <name type="scientific">Branchiostoma lanceolatum</name>
    <name type="common">Common lancelet</name>
    <name type="synonym">Amphioxus lanceolatum</name>
    <dbReference type="NCBI Taxonomy" id="7740"/>
    <lineage>
        <taxon>Eukaryota</taxon>
        <taxon>Metazoa</taxon>
        <taxon>Chordata</taxon>
        <taxon>Cephalochordata</taxon>
        <taxon>Leptocardii</taxon>
        <taxon>Amphioxiformes</taxon>
        <taxon>Branchiostomatidae</taxon>
        <taxon>Branchiostoma</taxon>
    </lineage>
</organism>
<accession>A0A8J9ZRA3</accession>
<feature type="region of interest" description="Disordered" evidence="3">
    <location>
        <begin position="179"/>
        <end position="202"/>
    </location>
</feature>
<gene>
    <name evidence="5" type="primary">TRIM3</name>
    <name evidence="5" type="ORF">BLAG_LOCUS17320</name>
</gene>
<dbReference type="GO" id="GO:0061630">
    <property type="term" value="F:ubiquitin protein ligase activity"/>
    <property type="evidence" value="ECO:0007669"/>
    <property type="project" value="TreeGrafter"/>
</dbReference>
<evidence type="ECO:0000256" key="4">
    <source>
        <dbReference type="SAM" id="Phobius"/>
    </source>
</evidence>
<evidence type="ECO:0000313" key="5">
    <source>
        <dbReference type="EMBL" id="CAH1262101.1"/>
    </source>
</evidence>
<keyword evidence="4" id="KW-1133">Transmembrane helix</keyword>
<name>A0A8J9ZRA3_BRALA</name>
<keyword evidence="1" id="KW-0677">Repeat</keyword>
<dbReference type="InterPro" id="IPR050952">
    <property type="entry name" value="TRIM-NHL_E3_ligases"/>
</dbReference>
<dbReference type="Pfam" id="PF01436">
    <property type="entry name" value="NHL"/>
    <property type="match status" value="1"/>
</dbReference>
<keyword evidence="4" id="KW-0472">Membrane</keyword>
<evidence type="ECO:0000313" key="6">
    <source>
        <dbReference type="Proteomes" id="UP000838412"/>
    </source>
</evidence>
<dbReference type="PANTHER" id="PTHR24104">
    <property type="entry name" value="E3 UBIQUITIN-PROTEIN LIGASE NHLRC1-RELATED"/>
    <property type="match status" value="1"/>
</dbReference>
<dbReference type="PANTHER" id="PTHR24104:SF50">
    <property type="entry name" value="SMP-30_GLUCONOLACTONASE_LRE-LIKE REGION DOMAIN-CONTAINING PROTEIN"/>
    <property type="match status" value="1"/>
</dbReference>
<dbReference type="SUPFAM" id="SSF101898">
    <property type="entry name" value="NHL repeat"/>
    <property type="match status" value="1"/>
</dbReference>
<feature type="compositionally biased region" description="Polar residues" evidence="3">
    <location>
        <begin position="184"/>
        <end position="194"/>
    </location>
</feature>
<feature type="transmembrane region" description="Helical" evidence="4">
    <location>
        <begin position="131"/>
        <end position="155"/>
    </location>
</feature>
<dbReference type="OrthoDB" id="342730at2759"/>
<dbReference type="Proteomes" id="UP000838412">
    <property type="component" value="Chromosome 4"/>
</dbReference>
<evidence type="ECO:0000256" key="3">
    <source>
        <dbReference type="SAM" id="MobiDB-lite"/>
    </source>
</evidence>
<protein>
    <submittedName>
        <fullName evidence="5">TRIM3 protein</fullName>
    </submittedName>
</protein>
<reference evidence="5" key="1">
    <citation type="submission" date="2022-01" db="EMBL/GenBank/DDBJ databases">
        <authorList>
            <person name="Braso-Vives M."/>
        </authorList>
    </citation>
    <scope>NUCLEOTIDE SEQUENCE</scope>
</reference>